<proteinExistence type="predicted"/>
<evidence type="ECO:0000313" key="3">
    <source>
        <dbReference type="EMBL" id="KZE37254.1"/>
    </source>
</evidence>
<dbReference type="AlphaFoldDB" id="A0A165GQ59"/>
<feature type="transmembrane region" description="Helical" evidence="2">
    <location>
        <begin position="177"/>
        <end position="197"/>
    </location>
</feature>
<gene>
    <name evidence="3" type="ORF">AV656_11840</name>
</gene>
<feature type="transmembrane region" description="Helical" evidence="2">
    <location>
        <begin position="9"/>
        <end position="30"/>
    </location>
</feature>
<dbReference type="OrthoDB" id="2374256at2"/>
<feature type="transmembrane region" description="Helical" evidence="2">
    <location>
        <begin position="86"/>
        <end position="106"/>
    </location>
</feature>
<feature type="transmembrane region" description="Helical" evidence="2">
    <location>
        <begin position="118"/>
        <end position="140"/>
    </location>
</feature>
<dbReference type="GO" id="GO:0045881">
    <property type="term" value="P:positive regulation of sporulation resulting in formation of a cellular spore"/>
    <property type="evidence" value="ECO:0007669"/>
    <property type="project" value="InterPro"/>
</dbReference>
<evidence type="ECO:0000256" key="2">
    <source>
        <dbReference type="SAM" id="Phobius"/>
    </source>
</evidence>
<sequence>MTIRNWFKFFLNALLIGGGITGLVGLIVRWNDTFSPFIQAGEFGEFFAAFLWMVFLGFTMSVVAQMGFFAYLTVHQFGVNIFRSLTLWNWVQMLIIAIVLFDLVYFRFDLTQGDGKRTALYLTLLFFLIAVPALTAWLKVKMTGKKHVLISALFFMIVITTLEWLPALMVRSGNIDQWVTILLFPLLAVNMYQLLVLPKYNAKSEEDIKKRQERREARKRAEGATGNPKQKKKRTAQ</sequence>
<protein>
    <submittedName>
        <fullName evidence="3">KinB-signaling pathway activation protein</fullName>
    </submittedName>
</protein>
<evidence type="ECO:0000256" key="1">
    <source>
        <dbReference type="SAM" id="MobiDB-lite"/>
    </source>
</evidence>
<comment type="caution">
    <text evidence="3">The sequence shown here is derived from an EMBL/GenBank/DDBJ whole genome shotgun (WGS) entry which is preliminary data.</text>
</comment>
<feature type="compositionally biased region" description="Basic and acidic residues" evidence="1">
    <location>
        <begin position="204"/>
        <end position="222"/>
    </location>
</feature>
<dbReference type="InterPro" id="IPR024164">
    <property type="entry name" value="KinB-signalling_activ"/>
</dbReference>
<accession>A0A165GQ59</accession>
<feature type="region of interest" description="Disordered" evidence="1">
    <location>
        <begin position="204"/>
        <end position="237"/>
    </location>
</feature>
<feature type="transmembrane region" description="Helical" evidence="2">
    <location>
        <begin position="147"/>
        <end position="165"/>
    </location>
</feature>
<dbReference type="Proteomes" id="UP000076490">
    <property type="component" value="Unassembled WGS sequence"/>
</dbReference>
<evidence type="ECO:0000313" key="4">
    <source>
        <dbReference type="Proteomes" id="UP000076490"/>
    </source>
</evidence>
<dbReference type="EMBL" id="LQNT01000011">
    <property type="protein sequence ID" value="KZE37254.1"/>
    <property type="molecule type" value="Genomic_DNA"/>
</dbReference>
<reference evidence="3 4" key="1">
    <citation type="submission" date="2016-01" db="EMBL/GenBank/DDBJ databases">
        <title>Whole genome sequencing of Bhargavaea cecembensis T14.</title>
        <authorList>
            <person name="Hong K.W."/>
        </authorList>
    </citation>
    <scope>NUCLEOTIDE SEQUENCE [LARGE SCALE GENOMIC DNA]</scope>
    <source>
        <strain evidence="3 4">T14</strain>
    </source>
</reference>
<keyword evidence="2" id="KW-0812">Transmembrane</keyword>
<feature type="transmembrane region" description="Helical" evidence="2">
    <location>
        <begin position="50"/>
        <end position="74"/>
    </location>
</feature>
<dbReference type="RefSeq" id="WP_063182324.1">
    <property type="nucleotide sequence ID" value="NZ_LQNT01000011.1"/>
</dbReference>
<dbReference type="Pfam" id="PF14089">
    <property type="entry name" value="KbaA"/>
    <property type="match status" value="1"/>
</dbReference>
<organism evidence="3 4">
    <name type="scientific">Bhargavaea cecembensis</name>
    <dbReference type="NCBI Taxonomy" id="394098"/>
    <lineage>
        <taxon>Bacteria</taxon>
        <taxon>Bacillati</taxon>
        <taxon>Bacillota</taxon>
        <taxon>Bacilli</taxon>
        <taxon>Bacillales</taxon>
        <taxon>Caryophanaceae</taxon>
        <taxon>Bhargavaea</taxon>
    </lineage>
</organism>
<dbReference type="PIRSF" id="PIRSF029886">
    <property type="entry name" value="KBAA"/>
    <property type="match status" value="1"/>
</dbReference>
<keyword evidence="2" id="KW-1133">Transmembrane helix</keyword>
<dbReference type="SMART" id="SM01251">
    <property type="entry name" value="KbaA"/>
    <property type="match status" value="1"/>
</dbReference>
<name>A0A165GQ59_9BACL</name>
<keyword evidence="2" id="KW-0472">Membrane</keyword>